<organism evidence="1 2">
    <name type="scientific">Paludisphaera mucosa</name>
    <dbReference type="NCBI Taxonomy" id="3030827"/>
    <lineage>
        <taxon>Bacteria</taxon>
        <taxon>Pseudomonadati</taxon>
        <taxon>Planctomycetota</taxon>
        <taxon>Planctomycetia</taxon>
        <taxon>Isosphaerales</taxon>
        <taxon>Isosphaeraceae</taxon>
        <taxon>Paludisphaera</taxon>
    </lineage>
</organism>
<dbReference type="EMBL" id="JARRAG010000003">
    <property type="protein sequence ID" value="MDG3008209.1"/>
    <property type="molecule type" value="Genomic_DNA"/>
</dbReference>
<sequence>MRLIGVIVADEVLVEDWTPGRRLWLKTPGRYSMDVAVEILQWVESFDGVSIPDAGWTPPGCGSLVEKGVKVRFGTIQFSIMCSYDDLFINRLAGDDRKFTILGEAIQQTFARS</sequence>
<dbReference type="Proteomes" id="UP001216907">
    <property type="component" value="Unassembled WGS sequence"/>
</dbReference>
<keyword evidence="2" id="KW-1185">Reference proteome</keyword>
<proteinExistence type="predicted"/>
<comment type="caution">
    <text evidence="1">The sequence shown here is derived from an EMBL/GenBank/DDBJ whole genome shotgun (WGS) entry which is preliminary data.</text>
</comment>
<accession>A0ABT6FKW8</accession>
<reference evidence="1 2" key="1">
    <citation type="submission" date="2023-03" db="EMBL/GenBank/DDBJ databases">
        <title>Paludisphaera mucosa sp. nov. a novel planctomycete from northern fen.</title>
        <authorList>
            <person name="Ivanova A."/>
        </authorList>
    </citation>
    <scope>NUCLEOTIDE SEQUENCE [LARGE SCALE GENOMIC DNA]</scope>
    <source>
        <strain evidence="1 2">Pla2</strain>
    </source>
</reference>
<evidence type="ECO:0000313" key="2">
    <source>
        <dbReference type="Proteomes" id="UP001216907"/>
    </source>
</evidence>
<protein>
    <submittedName>
        <fullName evidence="1">Uncharacterized protein</fullName>
    </submittedName>
</protein>
<dbReference type="RefSeq" id="WP_277864536.1">
    <property type="nucleotide sequence ID" value="NZ_JARRAG010000003.1"/>
</dbReference>
<evidence type="ECO:0000313" key="1">
    <source>
        <dbReference type="EMBL" id="MDG3008209.1"/>
    </source>
</evidence>
<name>A0ABT6FKW8_9BACT</name>
<gene>
    <name evidence="1" type="ORF">PZE19_30955</name>
</gene>